<dbReference type="InterPro" id="IPR011049">
    <property type="entry name" value="Serralysin-like_metalloprot_C"/>
</dbReference>
<sequence>MRRDIFASDFNDFLGNGFGAEPAVGQLDSDLWSVAGFNSAADLARGATTGGETTGGIYALEREGDNALWIQPGGSDFTPGALTLTLDTGETDLSDVTISYDLLSLNNTERANALNLSVSINGGAFMDMASFVTPEASSDAGIEIEAFSVTLPGTLPAGSTLVLQFEGNDVSGSGSRDEYGIDNLVVDGEIGGDGGGGSSELFVESFEGEPGVTYTLSGAFDDGGFDFFGRFAAPDPANGARDDFNQFDGNFAIYAQDNDGDGGPATQSIEIPNVDLTGYAAPTVTMALGALDSSSFDNYEAGDGIRVFATLDGGDRVLIGQFLNDGTPGNLLQDTDLSGFGDGTVLTTSLQDFTFDLPEGDVLSLEIELTSNDGFEPLVVDNVRIGDDSDGGGSGGGDGSIDDDPTLISAVQGDGDDSPLVGETVVIEGIVTGDFQNGDADEFRNLGGFFVMEEVEDRDENDLTSEGVFAFEDGDFTTDVSAGDKVRVLGTVVERFGKTTIEVTEVRIEEAAAADPLSLAVSVALPDTDVREALEGMLVTIDEPLTFTETFNYEDFGEATLSTDGPIYQYSQLNTPDAVGNAAYQEEVANRSILIDDGTNGRRADFSPITEPDGDLFDNPDGPRMGQELEPITAIFDYDFSNYRLRLPDAAAFEVREETNPFEPEPLSVGSDYKVASLNVLNYFTTIDGTTDNGSNPRGADSAEELARQTDKLVTTILGMDADVIGLIEMENDFEGEDAAIVQLVAEINARLGSETWAYVDPGQEFVGDDAIAVAFIYDTSTTALVGSMSILDTPEFLDPLGDETSGDGFNRAAIAQTFEEIETGGEFTASVNHFKSKGSLTGAAADEDQGDGAGRNNATRTEAARELSEWLATDPTNSGDDDVIILGDLNSYARETPITTLEDAGYTDLARAFEGDDVYSYRFSGQIGTLDYALANESLLDQVTGATTWNINSDAPVFFDYNLDGTFVDPLRPTDQGLFDGSSPSRGSDHDPVIIGLDLESDDPIVLTGTTGNDRINGTDADEIIQGLGGRLDKVLGGGGADTFVFGDIDGRRDSLRILDFNVDEDILDLNGAEIAGSRSLGSTLRIALEEDRDVIYLSGVSDIDLITFADDIFTS</sequence>
<dbReference type="EMBL" id="BLJE01000001">
    <property type="protein sequence ID" value="GFE64324.1"/>
    <property type="molecule type" value="Genomic_DNA"/>
</dbReference>
<feature type="region of interest" description="Disordered" evidence="1">
    <location>
        <begin position="382"/>
        <end position="416"/>
    </location>
</feature>
<name>A0A6N6JDV7_9RHOB</name>
<evidence type="ECO:0000259" key="2">
    <source>
        <dbReference type="Pfam" id="PF03372"/>
    </source>
</evidence>
<dbReference type="InterPro" id="IPR005135">
    <property type="entry name" value="Endo/exonuclease/phosphatase"/>
</dbReference>
<dbReference type="PANTHER" id="PTHR42834:SF1">
    <property type="entry name" value="ENDONUCLEASE_EXONUCLEASE_PHOSPHATASE FAMILY PROTEIN (AFU_ORTHOLOGUE AFUA_3G09210)"/>
    <property type="match status" value="1"/>
</dbReference>
<dbReference type="InterPro" id="IPR047971">
    <property type="entry name" value="ExeM-like"/>
</dbReference>
<dbReference type="CDD" id="cd04486">
    <property type="entry name" value="YhcR_OBF_like"/>
    <property type="match status" value="1"/>
</dbReference>
<dbReference type="RefSeq" id="WP_159805228.1">
    <property type="nucleotide sequence ID" value="NZ_BLJE01000001.1"/>
</dbReference>
<dbReference type="Gene3D" id="3.60.10.10">
    <property type="entry name" value="Endonuclease/exonuclease/phosphatase"/>
    <property type="match status" value="1"/>
</dbReference>
<dbReference type="SUPFAM" id="SSF56219">
    <property type="entry name" value="DNase I-like"/>
    <property type="match status" value="1"/>
</dbReference>
<dbReference type="InterPro" id="IPR036691">
    <property type="entry name" value="Endo/exonu/phosph_ase_sf"/>
</dbReference>
<evidence type="ECO:0000313" key="4">
    <source>
        <dbReference type="Proteomes" id="UP000436822"/>
    </source>
</evidence>
<keyword evidence="4" id="KW-1185">Reference proteome</keyword>
<comment type="caution">
    <text evidence="3">The sequence shown here is derived from an EMBL/GenBank/DDBJ whole genome shotgun (WGS) entry which is preliminary data.</text>
</comment>
<dbReference type="Proteomes" id="UP000436822">
    <property type="component" value="Unassembled WGS sequence"/>
</dbReference>
<evidence type="ECO:0000256" key="1">
    <source>
        <dbReference type="SAM" id="MobiDB-lite"/>
    </source>
</evidence>
<protein>
    <recommendedName>
        <fullName evidence="2">Endonuclease/exonuclease/phosphatase domain-containing protein</fullName>
    </recommendedName>
</protein>
<dbReference type="CDD" id="cd10283">
    <property type="entry name" value="MnuA_DNase1-like"/>
    <property type="match status" value="1"/>
</dbReference>
<dbReference type="NCBIfam" id="NF033681">
    <property type="entry name" value="ExeM_NucH_DNase"/>
    <property type="match status" value="1"/>
</dbReference>
<accession>A0A6N6JDV7</accession>
<dbReference type="OrthoDB" id="9773411at2"/>
<dbReference type="GO" id="GO:0003824">
    <property type="term" value="F:catalytic activity"/>
    <property type="evidence" value="ECO:0007669"/>
    <property type="project" value="InterPro"/>
</dbReference>
<dbReference type="AlphaFoldDB" id="A0A6N6JDV7"/>
<gene>
    <name evidence="3" type="ORF">KIN_13980</name>
</gene>
<evidence type="ECO:0000313" key="3">
    <source>
        <dbReference type="EMBL" id="GFE64324.1"/>
    </source>
</evidence>
<dbReference type="Gene3D" id="2.150.10.10">
    <property type="entry name" value="Serralysin-like metalloprotease, C-terminal"/>
    <property type="match status" value="1"/>
</dbReference>
<organism evidence="3 4">
    <name type="scientific">Litoreibacter roseus</name>
    <dbReference type="NCBI Taxonomy" id="2601869"/>
    <lineage>
        <taxon>Bacteria</taxon>
        <taxon>Pseudomonadati</taxon>
        <taxon>Pseudomonadota</taxon>
        <taxon>Alphaproteobacteria</taxon>
        <taxon>Rhodobacterales</taxon>
        <taxon>Roseobacteraceae</taxon>
        <taxon>Litoreibacter</taxon>
    </lineage>
</organism>
<dbReference type="PANTHER" id="PTHR42834">
    <property type="entry name" value="ENDONUCLEASE/EXONUCLEASE/PHOSPHATASE FAMILY PROTEIN (AFU_ORTHOLOGUE AFUA_3G09210)"/>
    <property type="match status" value="1"/>
</dbReference>
<reference evidence="3 4" key="1">
    <citation type="submission" date="2019-12" db="EMBL/GenBank/DDBJ databases">
        <title>Litoreibacter badius sp. nov., a novel bacteriochlorophyll a-containing bacterium in the genus Litoreibacter.</title>
        <authorList>
            <person name="Kanamuro M."/>
            <person name="Takabe Y."/>
            <person name="Mori K."/>
            <person name="Takaichi S."/>
            <person name="Hanada S."/>
        </authorList>
    </citation>
    <scope>NUCLEOTIDE SEQUENCE [LARGE SCALE GENOMIC DNA]</scope>
    <source>
        <strain evidence="3 4">K6</strain>
    </source>
</reference>
<proteinExistence type="predicted"/>
<feature type="region of interest" description="Disordered" evidence="1">
    <location>
        <begin position="842"/>
        <end position="862"/>
    </location>
</feature>
<dbReference type="SUPFAM" id="SSF51120">
    <property type="entry name" value="beta-Roll"/>
    <property type="match status" value="1"/>
</dbReference>
<feature type="domain" description="Endonuclease/exonuclease/phosphatase" evidence="2">
    <location>
        <begin position="695"/>
        <end position="991"/>
    </location>
</feature>
<dbReference type="Pfam" id="PF03372">
    <property type="entry name" value="Exo_endo_phos"/>
    <property type="match status" value="1"/>
</dbReference>